<dbReference type="EMBL" id="CP131062">
    <property type="protein sequence ID" value="WNY29168.1"/>
    <property type="molecule type" value="Genomic_DNA"/>
</dbReference>
<reference evidence="1 2" key="1">
    <citation type="submission" date="2023-07" db="EMBL/GenBank/DDBJ databases">
        <title>Closed genome sequence of Methanimicrococcus sp. Es2.</title>
        <authorList>
            <person name="Protasov E."/>
            <person name="Platt K."/>
            <person name="Reeh H."/>
            <person name="Poehlein A."/>
            <person name="Daniel R."/>
            <person name="Brune A."/>
        </authorList>
    </citation>
    <scope>NUCLEOTIDE SEQUENCE [LARGE SCALE GENOMIC DNA]</scope>
    <source>
        <strain evidence="1 2">Es2</strain>
    </source>
</reference>
<accession>A0AA97A8K2</accession>
<dbReference type="Proteomes" id="UP001302662">
    <property type="component" value="Chromosome"/>
</dbReference>
<gene>
    <name evidence="1" type="ORF">MmiEs2_13910</name>
</gene>
<dbReference type="AlphaFoldDB" id="A0AA97A8K2"/>
<dbReference type="KEGG" id="mees:MmiEs2_13910"/>
<sequence length="199" mass="22945">MSSCSSTHLIITALIVSDDSFLNRIVKNVRRNKFKKELKNCSEIKGNKASRDLKFEIVSKLNEIENLKVVHIIFEKQSLKNSYHLNNKHKLYNCIAGNIAKCIHFKNCDLIIHIDKSKGKQALIDDFNQYLTAKFKEAGFCNELSIFHSNSQSWSGLQLADILAWSESQKICRNNTEYISLLDAEKQIEYDVFKDNLIK</sequence>
<dbReference type="Pfam" id="PF12686">
    <property type="entry name" value="DUF3800"/>
    <property type="match status" value="1"/>
</dbReference>
<proteinExistence type="predicted"/>
<evidence type="ECO:0000313" key="2">
    <source>
        <dbReference type="Proteomes" id="UP001302662"/>
    </source>
</evidence>
<organism evidence="1 2">
    <name type="scientific">Methanimicrococcus stummii</name>
    <dbReference type="NCBI Taxonomy" id="3028294"/>
    <lineage>
        <taxon>Archaea</taxon>
        <taxon>Methanobacteriati</taxon>
        <taxon>Methanobacteriota</taxon>
        <taxon>Stenosarchaea group</taxon>
        <taxon>Methanomicrobia</taxon>
        <taxon>Methanosarcinales</taxon>
        <taxon>Methanosarcinaceae</taxon>
        <taxon>Methanimicrococcus</taxon>
    </lineage>
</organism>
<name>A0AA97A8K2_9EURY</name>
<evidence type="ECO:0000313" key="1">
    <source>
        <dbReference type="EMBL" id="WNY29168.1"/>
    </source>
</evidence>
<evidence type="ECO:0008006" key="3">
    <source>
        <dbReference type="Google" id="ProtNLM"/>
    </source>
</evidence>
<protein>
    <recommendedName>
        <fullName evidence="3">DUF3800 domain-containing protein</fullName>
    </recommendedName>
</protein>
<keyword evidence="2" id="KW-1185">Reference proteome</keyword>
<dbReference type="InterPro" id="IPR024524">
    <property type="entry name" value="DUF3800"/>
</dbReference>